<accession>A0A0H5QVX5</accession>
<feature type="compositionally biased region" description="Basic residues" evidence="1">
    <location>
        <begin position="223"/>
        <end position="234"/>
    </location>
</feature>
<dbReference type="EMBL" id="HACM01005450">
    <property type="protein sequence ID" value="CRZ05892.1"/>
    <property type="molecule type" value="Transcribed_RNA"/>
</dbReference>
<evidence type="ECO:0000313" key="2">
    <source>
        <dbReference type="EMBL" id="CRZ05892.1"/>
    </source>
</evidence>
<evidence type="ECO:0008006" key="3">
    <source>
        <dbReference type="Google" id="ProtNLM"/>
    </source>
</evidence>
<feature type="region of interest" description="Disordered" evidence="1">
    <location>
        <begin position="167"/>
        <end position="304"/>
    </location>
</feature>
<name>A0A0H5QVX5_9EUKA</name>
<sequence>MDQCILIIDDHISIQSTPITLSMLLDLAPSISLALAARAMAQFALDHPCLSVLLSVSYLSPADRLSLTVVPLTDLPSIKGRILSQSVYSIEKPIDVADHVDDDDPSSTITPTTDRDHRLLAYRLAAEPGSSDIRNPMITYPGGPPPIQVLNPIPTRHESPVAIKRKIPTTKEPVKNEKPKKIAKPASSAISNFFARKGDNHDQESDPAPVVKTEKVKTEKKGKAIAKPRSASRSKRVEIEDDGSDEEDDEEERHVRDLFEQDPEPGDQVMADAEDEAEPRDDSAMGRGATPEPPVVPPRALSKVTVKETYRQGAYLMTKSVQKSVEQEVAGSENVPAAAPNSKKQPPAAAAKGKQVRPKNGKGDKKSSTQTKIGSYFQSTNKGS</sequence>
<reference evidence="2" key="1">
    <citation type="submission" date="2015-04" db="EMBL/GenBank/DDBJ databases">
        <title>The genome sequence of the plant pathogenic Rhizarian Plasmodiophora brassicae reveals insights in its biotrophic life cycle and the origin of chitin synthesis.</title>
        <authorList>
            <person name="Schwelm A."/>
            <person name="Fogelqvist J."/>
            <person name="Knaust A."/>
            <person name="Julke S."/>
            <person name="Lilja T."/>
            <person name="Dhandapani V."/>
            <person name="Bonilla-Rosso G."/>
            <person name="Karlsson M."/>
            <person name="Shevchenko A."/>
            <person name="Choi S.R."/>
            <person name="Kim H.G."/>
            <person name="Park J.Y."/>
            <person name="Lim Y.P."/>
            <person name="Ludwig-Muller J."/>
            <person name="Dixelius C."/>
        </authorList>
    </citation>
    <scope>NUCLEOTIDE SEQUENCE</scope>
    <source>
        <tissue evidence="2">Potato root galls</tissue>
    </source>
</reference>
<feature type="compositionally biased region" description="Acidic residues" evidence="1">
    <location>
        <begin position="239"/>
        <end position="251"/>
    </location>
</feature>
<dbReference type="AlphaFoldDB" id="A0A0H5QVX5"/>
<feature type="region of interest" description="Disordered" evidence="1">
    <location>
        <begin position="322"/>
        <end position="384"/>
    </location>
</feature>
<feature type="compositionally biased region" description="Low complexity" evidence="1">
    <location>
        <begin position="336"/>
        <end position="353"/>
    </location>
</feature>
<feature type="compositionally biased region" description="Basic and acidic residues" evidence="1">
    <location>
        <begin position="212"/>
        <end position="222"/>
    </location>
</feature>
<evidence type="ECO:0000256" key="1">
    <source>
        <dbReference type="SAM" id="MobiDB-lite"/>
    </source>
</evidence>
<organism evidence="2">
    <name type="scientific">Spongospora subterranea</name>
    <dbReference type="NCBI Taxonomy" id="70186"/>
    <lineage>
        <taxon>Eukaryota</taxon>
        <taxon>Sar</taxon>
        <taxon>Rhizaria</taxon>
        <taxon>Endomyxa</taxon>
        <taxon>Phytomyxea</taxon>
        <taxon>Plasmodiophorida</taxon>
        <taxon>Plasmodiophoridae</taxon>
        <taxon>Spongospora</taxon>
    </lineage>
</organism>
<proteinExistence type="predicted"/>
<protein>
    <recommendedName>
        <fullName evidence="3">DNA polymerase delta subunit 3</fullName>
    </recommendedName>
</protein>
<feature type="compositionally biased region" description="Polar residues" evidence="1">
    <location>
        <begin position="368"/>
        <end position="384"/>
    </location>
</feature>